<dbReference type="InterPro" id="IPR036465">
    <property type="entry name" value="vWFA_dom_sf"/>
</dbReference>
<evidence type="ECO:0000256" key="4">
    <source>
        <dbReference type="ARBA" id="ARBA00022729"/>
    </source>
</evidence>
<keyword evidence="4" id="KW-0732">Signal</keyword>
<evidence type="ECO:0000256" key="1">
    <source>
        <dbReference type="ARBA" id="ARBA00004418"/>
    </source>
</evidence>
<keyword evidence="9" id="KW-1185">Reference proteome</keyword>
<dbReference type="Gene3D" id="3.40.190.10">
    <property type="entry name" value="Periplasmic binding protein-like II"/>
    <property type="match status" value="1"/>
</dbReference>
<dbReference type="RefSeq" id="WP_394842452.1">
    <property type="nucleotide sequence ID" value="NZ_CP089982.1"/>
</dbReference>
<sequence>MHSVIRWALMVAAVAGVAACKEQKSAPQRDPSVEKGESAESAKAPASVDVVIIYGSEKKTWLEESVKNFEAAKKTTAAGRPIKIRAKAMGSGESLTAIVNGTDKPHVFSPASSAYLSLLNSAYSQKTQRTKPIAPAGETVVLSPVVIAMWKPMAEALGWPKASVGWGDLLKVNLDPRGWGSKGFPEWGRFKLGHTHPEFSNSGFLSVLAEAYAGAKKTRGLSAGDLENPATKKFLESIEGTIVHYGTSTGFFTDKMIARGPSYMSATVSYENLVIESYQRNPPQPIIAIYPKEGTFWSDHPYSILDADWVGKDEREGAEVFLKYLKDRPQQERALALGFRPGDAAVAMASPIDAAHGVDPKQPQNLLEVPDASTLEKLLGVWRETKKATDVVLVFDKSGSMKGKPLDEAKRGAKGFLDVLSERDEVTLVFFDSHIYPAIGPTKIAGGGREKLAQRVDGVMADGGTSLYDAVDMAYAEITKRAAGERGKIHAIVVMTDGKDEGSKMSLAALKERFPNEADAPIKVFTIAYGEGASSEALEQIAESAKGSAVRGSVETINRVYADMAAFF</sequence>
<name>A0ABZ2K1B0_9BACT</name>
<proteinExistence type="inferred from homology"/>
<dbReference type="PANTHER" id="PTHR30368">
    <property type="entry name" value="SULFATE-BINDING PROTEIN"/>
    <property type="match status" value="1"/>
</dbReference>
<feature type="compositionally biased region" description="Basic and acidic residues" evidence="6">
    <location>
        <begin position="31"/>
        <end position="40"/>
    </location>
</feature>
<organism evidence="8 9">
    <name type="scientific">Pendulispora brunnea</name>
    <dbReference type="NCBI Taxonomy" id="2905690"/>
    <lineage>
        <taxon>Bacteria</taxon>
        <taxon>Pseudomonadati</taxon>
        <taxon>Myxococcota</taxon>
        <taxon>Myxococcia</taxon>
        <taxon>Myxococcales</taxon>
        <taxon>Sorangiineae</taxon>
        <taxon>Pendulisporaceae</taxon>
        <taxon>Pendulispora</taxon>
    </lineage>
</organism>
<dbReference type="Proteomes" id="UP001379533">
    <property type="component" value="Chromosome"/>
</dbReference>
<evidence type="ECO:0000256" key="2">
    <source>
        <dbReference type="ARBA" id="ARBA00006099"/>
    </source>
</evidence>
<evidence type="ECO:0000259" key="7">
    <source>
        <dbReference type="PROSITE" id="PS50234"/>
    </source>
</evidence>
<evidence type="ECO:0000313" key="9">
    <source>
        <dbReference type="Proteomes" id="UP001379533"/>
    </source>
</evidence>
<dbReference type="Pfam" id="PF00092">
    <property type="entry name" value="VWA"/>
    <property type="match status" value="1"/>
</dbReference>
<dbReference type="PANTHER" id="PTHR30368:SF2">
    <property type="entry name" value="SULFATE-BINDING PROTEIN"/>
    <property type="match status" value="1"/>
</dbReference>
<gene>
    <name evidence="8" type="ORF">LZC95_35955</name>
</gene>
<keyword evidence="3" id="KW-0813">Transport</keyword>
<dbReference type="InterPro" id="IPR005669">
    <property type="entry name" value="Thiosulph/SO4-bd"/>
</dbReference>
<dbReference type="SUPFAM" id="SSF53300">
    <property type="entry name" value="vWA-like"/>
    <property type="match status" value="1"/>
</dbReference>
<accession>A0ABZ2K1B0</accession>
<feature type="region of interest" description="Disordered" evidence="6">
    <location>
        <begin position="22"/>
        <end position="41"/>
    </location>
</feature>
<dbReference type="PROSITE" id="PS51257">
    <property type="entry name" value="PROKAR_LIPOPROTEIN"/>
    <property type="match status" value="1"/>
</dbReference>
<protein>
    <submittedName>
        <fullName evidence="8">VWA domain-containing protein</fullName>
    </submittedName>
</protein>
<evidence type="ECO:0000313" key="8">
    <source>
        <dbReference type="EMBL" id="WXA91834.1"/>
    </source>
</evidence>
<dbReference type="EMBL" id="CP089982">
    <property type="protein sequence ID" value="WXA91834.1"/>
    <property type="molecule type" value="Genomic_DNA"/>
</dbReference>
<dbReference type="SMART" id="SM00327">
    <property type="entry name" value="VWA"/>
    <property type="match status" value="1"/>
</dbReference>
<keyword evidence="5" id="KW-0574">Periplasm</keyword>
<evidence type="ECO:0000256" key="5">
    <source>
        <dbReference type="ARBA" id="ARBA00022764"/>
    </source>
</evidence>
<dbReference type="InterPro" id="IPR002035">
    <property type="entry name" value="VWF_A"/>
</dbReference>
<comment type="similarity">
    <text evidence="2">Belongs to the prokaryotic sulfate-binding protein family.</text>
</comment>
<dbReference type="Gene3D" id="3.40.50.410">
    <property type="entry name" value="von Willebrand factor, type A domain"/>
    <property type="match status" value="1"/>
</dbReference>
<evidence type="ECO:0000256" key="3">
    <source>
        <dbReference type="ARBA" id="ARBA00022448"/>
    </source>
</evidence>
<dbReference type="PROSITE" id="PS50234">
    <property type="entry name" value="VWFA"/>
    <property type="match status" value="1"/>
</dbReference>
<reference evidence="8 9" key="1">
    <citation type="submission" date="2021-12" db="EMBL/GenBank/DDBJ databases">
        <title>Discovery of the Pendulisporaceae a myxobacterial family with distinct sporulation behavior and unique specialized metabolism.</title>
        <authorList>
            <person name="Garcia R."/>
            <person name="Popoff A."/>
            <person name="Bader C.D."/>
            <person name="Loehr J."/>
            <person name="Walesch S."/>
            <person name="Walt C."/>
            <person name="Boldt J."/>
            <person name="Bunk B."/>
            <person name="Haeckl F.J.F.P.J."/>
            <person name="Gunesch A.P."/>
            <person name="Birkelbach J."/>
            <person name="Nuebel U."/>
            <person name="Pietschmann T."/>
            <person name="Bach T."/>
            <person name="Mueller R."/>
        </authorList>
    </citation>
    <scope>NUCLEOTIDE SEQUENCE [LARGE SCALE GENOMIC DNA]</scope>
    <source>
        <strain evidence="8 9">MSr12523</strain>
    </source>
</reference>
<dbReference type="SUPFAM" id="SSF53850">
    <property type="entry name" value="Periplasmic binding protein-like II"/>
    <property type="match status" value="1"/>
</dbReference>
<comment type="subcellular location">
    <subcellularLocation>
        <location evidence="1">Periplasm</location>
    </subcellularLocation>
</comment>
<dbReference type="CDD" id="cd00198">
    <property type="entry name" value="vWFA"/>
    <property type="match status" value="1"/>
</dbReference>
<feature type="domain" description="VWFA" evidence="7">
    <location>
        <begin position="390"/>
        <end position="568"/>
    </location>
</feature>
<evidence type="ECO:0000256" key="6">
    <source>
        <dbReference type="SAM" id="MobiDB-lite"/>
    </source>
</evidence>